<name>A0A7W3T6E9_9ACTN</name>
<dbReference type="EMBL" id="VKHS01000635">
    <property type="protein sequence ID" value="MBB0231795.1"/>
    <property type="molecule type" value="Genomic_DNA"/>
</dbReference>
<evidence type="ECO:0000313" key="2">
    <source>
        <dbReference type="EMBL" id="MBB0231795.1"/>
    </source>
</evidence>
<dbReference type="Gene3D" id="6.20.350.10">
    <property type="match status" value="1"/>
</dbReference>
<feature type="domain" description="Ryanodine receptor Ryr" evidence="1">
    <location>
        <begin position="54"/>
        <end position="98"/>
    </location>
</feature>
<keyword evidence="3" id="KW-1185">Reference proteome</keyword>
<dbReference type="Proteomes" id="UP000530234">
    <property type="component" value="Unassembled WGS sequence"/>
</dbReference>
<evidence type="ECO:0000313" key="3">
    <source>
        <dbReference type="Proteomes" id="UP000530234"/>
    </source>
</evidence>
<gene>
    <name evidence="2" type="ORF">FOE67_20425</name>
</gene>
<dbReference type="InterPro" id="IPR003032">
    <property type="entry name" value="Ryanodine_rcpt"/>
</dbReference>
<dbReference type="AlphaFoldDB" id="A0A7W3T6E9"/>
<sequence>MSPEAVARVCHETNRAWQEVTGEAPSLPWEQAPAWQRESSLDGVRHALAGVGPEELHEAWCRHRLADGWRWGPTKDPELKTHPCLVPYGELPAVQRVKDDLFLTVVRVLGPLVSGGRRGAGPDVGGA</sequence>
<organism evidence="2 3">
    <name type="scientific">Streptomyces calidiresistens</name>
    <dbReference type="NCBI Taxonomy" id="1485586"/>
    <lineage>
        <taxon>Bacteria</taxon>
        <taxon>Bacillati</taxon>
        <taxon>Actinomycetota</taxon>
        <taxon>Actinomycetes</taxon>
        <taxon>Kitasatosporales</taxon>
        <taxon>Streptomycetaceae</taxon>
        <taxon>Streptomyces</taxon>
    </lineage>
</organism>
<comment type="caution">
    <text evidence="2">The sequence shown here is derived from an EMBL/GenBank/DDBJ whole genome shotgun (WGS) entry which is preliminary data.</text>
</comment>
<protein>
    <recommendedName>
        <fullName evidence="1">Ryanodine receptor Ryr domain-containing protein</fullName>
    </recommendedName>
</protein>
<evidence type="ECO:0000259" key="1">
    <source>
        <dbReference type="Pfam" id="PF02026"/>
    </source>
</evidence>
<proteinExistence type="predicted"/>
<accession>A0A7W3T6E9</accession>
<reference evidence="3" key="1">
    <citation type="submission" date="2019-10" db="EMBL/GenBank/DDBJ databases">
        <title>Streptomyces sp. nov., a novel actinobacterium isolated from alkaline environment.</title>
        <authorList>
            <person name="Golinska P."/>
        </authorList>
    </citation>
    <scope>NUCLEOTIDE SEQUENCE [LARGE SCALE GENOMIC DNA]</scope>
    <source>
        <strain evidence="3">DSM 42108</strain>
    </source>
</reference>
<dbReference type="Pfam" id="PF02026">
    <property type="entry name" value="RyR"/>
    <property type="match status" value="1"/>
</dbReference>